<evidence type="ECO:0000313" key="3">
    <source>
        <dbReference type="EMBL" id="OGK16945.1"/>
    </source>
</evidence>
<organism evidence="3 4">
    <name type="scientific">Candidatus Roizmanbacteria bacterium RIFCSPHIGHO2_01_FULL_39_12c</name>
    <dbReference type="NCBI Taxonomy" id="1802031"/>
    <lineage>
        <taxon>Bacteria</taxon>
        <taxon>Candidatus Roizmaniibacteriota</taxon>
    </lineage>
</organism>
<keyword evidence="2" id="KW-0472">Membrane</keyword>
<dbReference type="AlphaFoldDB" id="A0A1F7GDM8"/>
<comment type="caution">
    <text evidence="3">The sequence shown here is derived from an EMBL/GenBank/DDBJ whole genome shotgun (WGS) entry which is preliminary data.</text>
</comment>
<feature type="compositionally biased region" description="Polar residues" evidence="1">
    <location>
        <begin position="28"/>
        <end position="37"/>
    </location>
</feature>
<accession>A0A1F7GDM8</accession>
<sequence>MAKKNKQQKIISRYRKKIKLLEQLSITQNKKSSSQKLPTAESDKKEQQKNPPLIESKEKAQSGKIYFFKDLNKSAFIILLIITLEFIIYFVRIKTY</sequence>
<dbReference type="Proteomes" id="UP000177208">
    <property type="component" value="Unassembled WGS sequence"/>
</dbReference>
<evidence type="ECO:0000313" key="4">
    <source>
        <dbReference type="Proteomes" id="UP000177208"/>
    </source>
</evidence>
<feature type="region of interest" description="Disordered" evidence="1">
    <location>
        <begin position="28"/>
        <end position="57"/>
    </location>
</feature>
<proteinExistence type="predicted"/>
<gene>
    <name evidence="3" type="ORF">A2774_00410</name>
</gene>
<feature type="transmembrane region" description="Helical" evidence="2">
    <location>
        <begin position="74"/>
        <end position="91"/>
    </location>
</feature>
<dbReference type="EMBL" id="MFZG01000015">
    <property type="protein sequence ID" value="OGK16945.1"/>
    <property type="molecule type" value="Genomic_DNA"/>
</dbReference>
<reference evidence="3 4" key="1">
    <citation type="journal article" date="2016" name="Nat. Commun.">
        <title>Thousands of microbial genomes shed light on interconnected biogeochemical processes in an aquifer system.</title>
        <authorList>
            <person name="Anantharaman K."/>
            <person name="Brown C.T."/>
            <person name="Hug L.A."/>
            <person name="Sharon I."/>
            <person name="Castelle C.J."/>
            <person name="Probst A.J."/>
            <person name="Thomas B.C."/>
            <person name="Singh A."/>
            <person name="Wilkins M.J."/>
            <person name="Karaoz U."/>
            <person name="Brodie E.L."/>
            <person name="Williams K.H."/>
            <person name="Hubbard S.S."/>
            <person name="Banfield J.F."/>
        </authorList>
    </citation>
    <scope>NUCLEOTIDE SEQUENCE [LARGE SCALE GENOMIC DNA]</scope>
</reference>
<evidence type="ECO:0000256" key="1">
    <source>
        <dbReference type="SAM" id="MobiDB-lite"/>
    </source>
</evidence>
<evidence type="ECO:0000256" key="2">
    <source>
        <dbReference type="SAM" id="Phobius"/>
    </source>
</evidence>
<name>A0A1F7GDM8_9BACT</name>
<keyword evidence="2" id="KW-0812">Transmembrane</keyword>
<keyword evidence="2" id="KW-1133">Transmembrane helix</keyword>
<protein>
    <submittedName>
        <fullName evidence="3">Uncharacterized protein</fullName>
    </submittedName>
</protein>